<organism evidence="1 2">
    <name type="scientific">Enterococcus hermanniensis</name>
    <dbReference type="NCBI Taxonomy" id="249189"/>
    <lineage>
        <taxon>Bacteria</taxon>
        <taxon>Bacillati</taxon>
        <taxon>Bacillota</taxon>
        <taxon>Bacilli</taxon>
        <taxon>Lactobacillales</taxon>
        <taxon>Enterococcaceae</taxon>
        <taxon>Enterococcus</taxon>
    </lineage>
</organism>
<evidence type="ECO:0000313" key="2">
    <source>
        <dbReference type="Proteomes" id="UP000182077"/>
    </source>
</evidence>
<protein>
    <submittedName>
        <fullName evidence="1">Uncharacterized protein</fullName>
    </submittedName>
</protein>
<gene>
    <name evidence="1" type="ORF">RV04_GL000087</name>
</gene>
<reference evidence="1 2" key="1">
    <citation type="submission" date="2014-12" db="EMBL/GenBank/DDBJ databases">
        <title>Draft genome sequences of 29 type strains of Enterococci.</title>
        <authorList>
            <person name="Zhong Z."/>
            <person name="Sun Z."/>
            <person name="Liu W."/>
            <person name="Zhang W."/>
            <person name="Zhang H."/>
        </authorList>
    </citation>
    <scope>NUCLEOTIDE SEQUENCE [LARGE SCALE GENOMIC DNA]</scope>
    <source>
        <strain evidence="1 2">DSM 17122</strain>
    </source>
</reference>
<keyword evidence="2" id="KW-1185">Reference proteome</keyword>
<name>A0A1L8TRC9_9ENTE</name>
<dbReference type="Proteomes" id="UP000182077">
    <property type="component" value="Unassembled WGS sequence"/>
</dbReference>
<evidence type="ECO:0000313" key="1">
    <source>
        <dbReference type="EMBL" id="OJG46840.1"/>
    </source>
</evidence>
<dbReference type="AlphaFoldDB" id="A0A1L8TRC9"/>
<accession>A0A1L8TRC9</accession>
<proteinExistence type="predicted"/>
<sequence length="37" mass="4076">MSALPSMVKALIALPIVAALVIEFDEYDYKNKFGGME</sequence>
<dbReference type="STRING" id="249189.RV04_GL000087"/>
<comment type="caution">
    <text evidence="1">The sequence shown here is derived from an EMBL/GenBank/DDBJ whole genome shotgun (WGS) entry which is preliminary data.</text>
</comment>
<dbReference type="EMBL" id="JXKQ01000001">
    <property type="protein sequence ID" value="OJG46840.1"/>
    <property type="molecule type" value="Genomic_DNA"/>
</dbReference>